<feature type="transmembrane region" description="Helical" evidence="5">
    <location>
        <begin position="41"/>
        <end position="58"/>
    </location>
</feature>
<feature type="domain" description="Yip1" evidence="6">
    <location>
        <begin position="23"/>
        <end position="226"/>
    </location>
</feature>
<dbReference type="KEGG" id="tki:TKV_c03440"/>
<dbReference type="HOGENOM" id="CLU_1173710_0_0_9"/>
<dbReference type="Proteomes" id="UP000029669">
    <property type="component" value="Chromosome"/>
</dbReference>
<dbReference type="GO" id="GO:0016020">
    <property type="term" value="C:membrane"/>
    <property type="evidence" value="ECO:0007669"/>
    <property type="project" value="UniProtKB-SubCell"/>
</dbReference>
<evidence type="ECO:0000313" key="7">
    <source>
        <dbReference type="EMBL" id="AIS51549.1"/>
    </source>
</evidence>
<dbReference type="eggNOG" id="ENOG5033CY2">
    <property type="taxonomic scope" value="Bacteria"/>
</dbReference>
<dbReference type="AlphaFoldDB" id="A0A097ANY8"/>
<name>A0A097ANY8_THEKI</name>
<evidence type="ECO:0000256" key="2">
    <source>
        <dbReference type="ARBA" id="ARBA00022692"/>
    </source>
</evidence>
<gene>
    <name evidence="7" type="ORF">TKV_c03440</name>
</gene>
<accession>A0A097ANY8</accession>
<evidence type="ECO:0000256" key="5">
    <source>
        <dbReference type="SAM" id="Phobius"/>
    </source>
</evidence>
<dbReference type="RefSeq" id="WP_084574153.1">
    <property type="nucleotide sequence ID" value="NZ_CP009170.1"/>
</dbReference>
<dbReference type="STRING" id="2325.TKV_c03440"/>
<keyword evidence="8" id="KW-1185">Reference proteome</keyword>
<keyword evidence="3 5" id="KW-1133">Transmembrane helix</keyword>
<dbReference type="EMBL" id="CP009170">
    <property type="protein sequence ID" value="AIS51549.1"/>
    <property type="molecule type" value="Genomic_DNA"/>
</dbReference>
<keyword evidence="4 5" id="KW-0472">Membrane</keyword>
<keyword evidence="2 5" id="KW-0812">Transmembrane</keyword>
<reference evidence="8" key="1">
    <citation type="journal article" date="2015" name="Genome Announc.">
        <title>Whole-Genome Sequences of 80 Environmental and Clinical Isolates of Burkholderia pseudomallei.</title>
        <authorList>
            <person name="Johnson S.L."/>
            <person name="Baker A.L."/>
            <person name="Chain P.S."/>
            <person name="Currie B.J."/>
            <person name="Daligault H.E."/>
            <person name="Davenport K.W."/>
            <person name="Davis C.B."/>
            <person name="Inglis T.J."/>
            <person name="Kaestli M."/>
            <person name="Koren S."/>
            <person name="Mayo M."/>
            <person name="Merritt A.J."/>
            <person name="Price E.P."/>
            <person name="Sarovich D.S."/>
            <person name="Warner J."/>
            <person name="Rosovitz M.J."/>
        </authorList>
    </citation>
    <scope>NUCLEOTIDE SEQUENCE [LARGE SCALE GENOMIC DNA]</scope>
    <source>
        <strain evidence="8">DSM 2030</strain>
    </source>
</reference>
<dbReference type="OrthoDB" id="1715999at2"/>
<comment type="subcellular location">
    <subcellularLocation>
        <location evidence="1">Membrane</location>
        <topology evidence="1">Multi-pass membrane protein</topology>
    </subcellularLocation>
</comment>
<feature type="transmembrane region" description="Helical" evidence="5">
    <location>
        <begin position="107"/>
        <end position="125"/>
    </location>
</feature>
<dbReference type="InterPro" id="IPR006977">
    <property type="entry name" value="Yip1_dom"/>
</dbReference>
<evidence type="ECO:0000259" key="6">
    <source>
        <dbReference type="Pfam" id="PF04893"/>
    </source>
</evidence>
<evidence type="ECO:0000256" key="4">
    <source>
        <dbReference type="ARBA" id="ARBA00023136"/>
    </source>
</evidence>
<proteinExistence type="predicted"/>
<feature type="transmembrane region" description="Helical" evidence="5">
    <location>
        <begin position="213"/>
        <end position="232"/>
    </location>
</feature>
<feature type="transmembrane region" description="Helical" evidence="5">
    <location>
        <begin position="137"/>
        <end position="160"/>
    </location>
</feature>
<sequence length="236" mass="27422">MAFFRVETEEDIKNLNFLERIYGILFKPSITIKNLMYQPKLVYPAIVKVVGIVFLYILRYPVYERHIRELLKMRLSQPDVGFTPQEIDLAIKLAPRSVITSTLINNTLSWIFIVLALYAVIKWVFRGKADVTQLFSITGYAYTPVLIYFLICFIASFFTGQLLVDMSPALLFPSLKGTTIYGFLRSIDPFMVWQFIIIGIGIKMISELKKSDVYWVTVFVFLISIFINIDYYKLLD</sequence>
<organism evidence="7 8">
    <name type="scientific">Thermoanaerobacter kivui</name>
    <name type="common">Acetogenium kivui</name>
    <dbReference type="NCBI Taxonomy" id="2325"/>
    <lineage>
        <taxon>Bacteria</taxon>
        <taxon>Bacillati</taxon>
        <taxon>Bacillota</taxon>
        <taxon>Clostridia</taxon>
        <taxon>Thermoanaerobacterales</taxon>
        <taxon>Thermoanaerobacteraceae</taxon>
        <taxon>Thermoanaerobacter</taxon>
    </lineage>
</organism>
<evidence type="ECO:0000256" key="3">
    <source>
        <dbReference type="ARBA" id="ARBA00022989"/>
    </source>
</evidence>
<evidence type="ECO:0000256" key="1">
    <source>
        <dbReference type="ARBA" id="ARBA00004141"/>
    </source>
</evidence>
<protein>
    <recommendedName>
        <fullName evidence="6">Yip1 domain-containing protein</fullName>
    </recommendedName>
</protein>
<feature type="transmembrane region" description="Helical" evidence="5">
    <location>
        <begin position="180"/>
        <end position="201"/>
    </location>
</feature>
<dbReference type="Pfam" id="PF04893">
    <property type="entry name" value="Yip1"/>
    <property type="match status" value="1"/>
</dbReference>
<evidence type="ECO:0000313" key="8">
    <source>
        <dbReference type="Proteomes" id="UP000029669"/>
    </source>
</evidence>